<gene>
    <name evidence="9" type="ORF">FOB64_006738</name>
</gene>
<feature type="region of interest" description="Disordered" evidence="6">
    <location>
        <begin position="101"/>
        <end position="128"/>
    </location>
</feature>
<feature type="compositionally biased region" description="Low complexity" evidence="6">
    <location>
        <begin position="822"/>
        <end position="850"/>
    </location>
</feature>
<keyword evidence="3" id="KW-0238">DNA-binding</keyword>
<evidence type="ECO:0000256" key="2">
    <source>
        <dbReference type="ARBA" id="ARBA00023015"/>
    </source>
</evidence>
<name>A0A8H6BU37_CANAX</name>
<feature type="region of interest" description="Disordered" evidence="6">
    <location>
        <begin position="148"/>
        <end position="200"/>
    </location>
</feature>
<dbReference type="PANTHER" id="PTHR46910">
    <property type="entry name" value="TRANSCRIPTION FACTOR PDR1"/>
    <property type="match status" value="1"/>
</dbReference>
<evidence type="ECO:0000256" key="4">
    <source>
        <dbReference type="ARBA" id="ARBA00023163"/>
    </source>
</evidence>
<feature type="region of interest" description="Disordered" evidence="6">
    <location>
        <begin position="1"/>
        <end position="56"/>
    </location>
</feature>
<dbReference type="PROSITE" id="PS50048">
    <property type="entry name" value="ZN2_CY6_FUNGAL_2"/>
    <property type="match status" value="1"/>
</dbReference>
<dbReference type="GO" id="GO:0000981">
    <property type="term" value="F:DNA-binding transcription factor activity, RNA polymerase II-specific"/>
    <property type="evidence" value="ECO:0007669"/>
    <property type="project" value="InterPro"/>
</dbReference>
<comment type="caution">
    <text evidence="9">The sequence shown here is derived from an EMBL/GenBank/DDBJ whole genome shotgun (WGS) entry which is preliminary data.</text>
</comment>
<feature type="compositionally biased region" description="Basic and acidic residues" evidence="6">
    <location>
        <begin position="180"/>
        <end position="200"/>
    </location>
</feature>
<feature type="compositionally biased region" description="Low complexity" evidence="6">
    <location>
        <begin position="955"/>
        <end position="977"/>
    </location>
</feature>
<feature type="compositionally biased region" description="Pro residues" evidence="6">
    <location>
        <begin position="940"/>
        <end position="950"/>
    </location>
</feature>
<evidence type="ECO:0000313" key="9">
    <source>
        <dbReference type="EMBL" id="KAF6060544.1"/>
    </source>
</evidence>
<accession>A0A8H6BU37</accession>
<dbReference type="CDD" id="cd00067">
    <property type="entry name" value="GAL4"/>
    <property type="match status" value="1"/>
</dbReference>
<dbReference type="PROSITE" id="PS00463">
    <property type="entry name" value="ZN2_CY6_FUNGAL_1"/>
    <property type="match status" value="1"/>
</dbReference>
<keyword evidence="7" id="KW-1133">Transmembrane helix</keyword>
<organism evidence="9 10">
    <name type="scientific">Candida albicans</name>
    <name type="common">Yeast</name>
    <dbReference type="NCBI Taxonomy" id="5476"/>
    <lineage>
        <taxon>Eukaryota</taxon>
        <taxon>Fungi</taxon>
        <taxon>Dikarya</taxon>
        <taxon>Ascomycota</taxon>
        <taxon>Saccharomycotina</taxon>
        <taxon>Pichiomycetes</taxon>
        <taxon>Debaryomycetaceae</taxon>
        <taxon>Candida/Lodderomyces clade</taxon>
        <taxon>Candida</taxon>
    </lineage>
</organism>
<keyword evidence="2" id="KW-0805">Transcription regulation</keyword>
<dbReference type="GO" id="GO:0005634">
    <property type="term" value="C:nucleus"/>
    <property type="evidence" value="ECO:0007669"/>
    <property type="project" value="UniProtKB-SubCell"/>
</dbReference>
<feature type="transmembrane region" description="Helical" evidence="7">
    <location>
        <begin position="382"/>
        <end position="402"/>
    </location>
</feature>
<dbReference type="InterPro" id="IPR050987">
    <property type="entry name" value="AtrR-like"/>
</dbReference>
<keyword evidence="5" id="KW-0539">Nucleus</keyword>
<evidence type="ECO:0000256" key="6">
    <source>
        <dbReference type="SAM" id="MobiDB-lite"/>
    </source>
</evidence>
<dbReference type="InterPro" id="IPR036864">
    <property type="entry name" value="Zn2-C6_fun-type_DNA-bd_sf"/>
</dbReference>
<dbReference type="Proteomes" id="UP000536275">
    <property type="component" value="Unassembled WGS sequence"/>
</dbReference>
<keyword evidence="4" id="KW-0804">Transcription</keyword>
<dbReference type="CDD" id="cd12148">
    <property type="entry name" value="fungal_TF_MHR"/>
    <property type="match status" value="1"/>
</dbReference>
<protein>
    <submittedName>
        <fullName evidence="9">Fungal specific transcription factor domain family protein</fullName>
    </submittedName>
</protein>
<evidence type="ECO:0000256" key="3">
    <source>
        <dbReference type="ARBA" id="ARBA00023125"/>
    </source>
</evidence>
<sequence>MDPAYDMQSHEKQVLVNDSLIPEDNAQNPSLPSRGSSNSTITQSSSSSSEVKPILKKKRTRISKACEYCRKKKVKCNGCQPCLNCLQSNNGDCEYAVNDEKKPKISKKKKSTSSKSKSNKDRQNKALDERLSKIEGILAELVAGIGTNDNTSTSKPVSRLNVPNGKEAKTDESSPLQSPKEIKEESANGHDEKHDPKVESNFHGSHSVINIFSKKSVEWLLRPVLNKCNQDIEVFKDIAIVHDFYTQAFLDTISQPIKARINRRNDLMDNTFANATIPLEILSCYDDIFLVSYVCKGDHIRKLFQTYFEEPDQNGSRRRSFLWSELLLMTAAIGICISVLIDDRNNTKDTDKPKYSCSLSNQQLIEINFKCFYSMIFYHRRLCVISEGFPTVTAFVLLIMYFDFAVPISHVTFLAVSTVMHYARQLGLHKSETYREMGLEEQRTRRILWWFCEYLHIEYCFQKGYDLDIGDQDMTSFSGDDASTKALIKSNWNLIQSTKNSDTPIDALTTNQIKETKANHICASYTMHSLSKIRVKSYQLLYSSKAQKKNLSTILTSVDELNSEMKDLCSDLPGPMAILFYDEPGFLSNSAINSEILLNLDNGYENTLMIQFEYFSHLLTINRLSLQEFPQDMDNKFLTRRCLHHKNIANRSARTILYIARNLAEKKVNFILINWFSYSIFAAFAHLGSMCLEDPQSPEAISDIDLLIDISYSFLAFENQSFKVSRFSLKRYVYDIYTRCILKLYLKVANEETRNMFHEKYKNLHNHLRLEETFHEFFVNEKLGFDPSKTYQALNKLFRPFWINSNERLNCTQVNAADDAASNQTSSTPLESSSSSSGILYGNSSSSSTSFQPPIVHQRSSVSSHRFDYTQDFPHNCGKPLEISYLVHPQMKHFDAAIDSATQRSGSSNDKELPETFDLSAISAINAAQMQQRQQQQPPFFTPPPHPPLPEQRDQQPLLLSQYQQQPEQQPEQQQQPRSNRFNSNFTSFEEMIEENYAGDLNFPNMFYN</sequence>
<dbReference type="Pfam" id="PF00172">
    <property type="entry name" value="Zn_clus"/>
    <property type="match status" value="1"/>
</dbReference>
<dbReference type="EMBL" id="JABWAD010000068">
    <property type="protein sequence ID" value="KAF6060544.1"/>
    <property type="molecule type" value="Genomic_DNA"/>
</dbReference>
<evidence type="ECO:0000259" key="8">
    <source>
        <dbReference type="PROSITE" id="PS50048"/>
    </source>
</evidence>
<evidence type="ECO:0000256" key="1">
    <source>
        <dbReference type="ARBA" id="ARBA00004123"/>
    </source>
</evidence>
<feature type="compositionally biased region" description="Low complexity" evidence="6">
    <location>
        <begin position="33"/>
        <end position="49"/>
    </location>
</feature>
<keyword evidence="7" id="KW-0812">Transmembrane</keyword>
<feature type="transmembrane region" description="Helical" evidence="7">
    <location>
        <begin position="321"/>
        <end position="341"/>
    </location>
</feature>
<feature type="compositionally biased region" description="Basic and acidic residues" evidence="6">
    <location>
        <begin position="118"/>
        <end position="128"/>
    </location>
</feature>
<evidence type="ECO:0000256" key="5">
    <source>
        <dbReference type="ARBA" id="ARBA00023242"/>
    </source>
</evidence>
<dbReference type="Gene3D" id="4.10.240.10">
    <property type="entry name" value="Zn(2)-C6 fungal-type DNA-binding domain"/>
    <property type="match status" value="1"/>
</dbReference>
<dbReference type="GO" id="GO:0003677">
    <property type="term" value="F:DNA binding"/>
    <property type="evidence" value="ECO:0007669"/>
    <property type="project" value="UniProtKB-KW"/>
</dbReference>
<dbReference type="InterPro" id="IPR001138">
    <property type="entry name" value="Zn2Cys6_DnaBD"/>
</dbReference>
<proteinExistence type="predicted"/>
<dbReference type="GO" id="GO:0008270">
    <property type="term" value="F:zinc ion binding"/>
    <property type="evidence" value="ECO:0007669"/>
    <property type="project" value="InterPro"/>
</dbReference>
<dbReference type="SMART" id="SM00066">
    <property type="entry name" value="GAL4"/>
    <property type="match status" value="1"/>
</dbReference>
<feature type="region of interest" description="Disordered" evidence="6">
    <location>
        <begin position="820"/>
        <end position="857"/>
    </location>
</feature>
<evidence type="ECO:0000256" key="7">
    <source>
        <dbReference type="SAM" id="Phobius"/>
    </source>
</evidence>
<feature type="compositionally biased region" description="Low complexity" evidence="6">
    <location>
        <begin position="929"/>
        <end position="939"/>
    </location>
</feature>
<dbReference type="SUPFAM" id="SSF57701">
    <property type="entry name" value="Zn2/Cys6 DNA-binding domain"/>
    <property type="match status" value="1"/>
</dbReference>
<keyword evidence="7" id="KW-0472">Membrane</keyword>
<feature type="region of interest" description="Disordered" evidence="6">
    <location>
        <begin position="929"/>
        <end position="982"/>
    </location>
</feature>
<dbReference type="PANTHER" id="PTHR46910:SF37">
    <property type="entry name" value="ZN(II)2CYS6 TRANSCRIPTION FACTOR (EUROFUNG)"/>
    <property type="match status" value="1"/>
</dbReference>
<comment type="subcellular location">
    <subcellularLocation>
        <location evidence="1">Nucleus</location>
    </subcellularLocation>
</comment>
<reference evidence="9 10" key="1">
    <citation type="submission" date="2020-03" db="EMBL/GenBank/DDBJ databases">
        <title>FDA dAtabase for Regulatory Grade micrObial Sequences (FDA-ARGOS): Supporting development and validation of Infectious Disease Dx tests.</title>
        <authorList>
            <person name="Campos J."/>
            <person name="Goldberg B."/>
            <person name="Tallon L."/>
            <person name="Sadzewicz L."/>
            <person name="Vavikolanu K."/>
            <person name="Mehta A."/>
            <person name="Aluvathingal J."/>
            <person name="Nadendla S."/>
            <person name="Nandy P."/>
            <person name="Geyer C."/>
            <person name="Yan Y."/>
            <person name="Sichtig H."/>
        </authorList>
    </citation>
    <scope>NUCLEOTIDE SEQUENCE [LARGE SCALE GENOMIC DNA]</scope>
    <source>
        <strain evidence="9 10">FDAARGOS_656</strain>
    </source>
</reference>
<dbReference type="AlphaFoldDB" id="A0A8H6BU37"/>
<evidence type="ECO:0000313" key="10">
    <source>
        <dbReference type="Proteomes" id="UP000536275"/>
    </source>
</evidence>
<feature type="domain" description="Zn(2)-C6 fungal-type" evidence="8">
    <location>
        <begin position="65"/>
        <end position="95"/>
    </location>
</feature>